<dbReference type="Proteomes" id="UP001221898">
    <property type="component" value="Unassembled WGS sequence"/>
</dbReference>
<comment type="caution">
    <text evidence="1">The sequence shown here is derived from an EMBL/GenBank/DDBJ whole genome shotgun (WGS) entry which is preliminary data.</text>
</comment>
<protein>
    <submittedName>
        <fullName evidence="1">Uncharacterized protein</fullName>
    </submittedName>
</protein>
<proteinExistence type="predicted"/>
<gene>
    <name evidence="1" type="ORF">AAFF_G00121870</name>
</gene>
<sequence length="103" mass="11921">MPKGLPVVPLTMQMHQMITFSPGQLIYCDVSCLCSTKQNLECQCHHTQKFDFEIQPLRALTSEESELEISWESEDIIEQWCVLKYYNDICPGTILKVNDTHVK</sequence>
<keyword evidence="2" id="KW-1185">Reference proteome</keyword>
<accession>A0AAD7W9X8</accession>
<evidence type="ECO:0000313" key="2">
    <source>
        <dbReference type="Proteomes" id="UP001221898"/>
    </source>
</evidence>
<evidence type="ECO:0000313" key="1">
    <source>
        <dbReference type="EMBL" id="KAJ8389322.1"/>
    </source>
</evidence>
<reference evidence="1" key="1">
    <citation type="journal article" date="2023" name="Science">
        <title>Genome structures resolve the early diversification of teleost fishes.</title>
        <authorList>
            <person name="Parey E."/>
            <person name="Louis A."/>
            <person name="Montfort J."/>
            <person name="Bouchez O."/>
            <person name="Roques C."/>
            <person name="Iampietro C."/>
            <person name="Lluch J."/>
            <person name="Castinel A."/>
            <person name="Donnadieu C."/>
            <person name="Desvignes T."/>
            <person name="Floi Bucao C."/>
            <person name="Jouanno E."/>
            <person name="Wen M."/>
            <person name="Mejri S."/>
            <person name="Dirks R."/>
            <person name="Jansen H."/>
            <person name="Henkel C."/>
            <person name="Chen W.J."/>
            <person name="Zahm M."/>
            <person name="Cabau C."/>
            <person name="Klopp C."/>
            <person name="Thompson A.W."/>
            <person name="Robinson-Rechavi M."/>
            <person name="Braasch I."/>
            <person name="Lecointre G."/>
            <person name="Bobe J."/>
            <person name="Postlethwait J.H."/>
            <person name="Berthelot C."/>
            <person name="Roest Crollius H."/>
            <person name="Guiguen Y."/>
        </authorList>
    </citation>
    <scope>NUCLEOTIDE SEQUENCE</scope>
    <source>
        <strain evidence="1">NC1722</strain>
    </source>
</reference>
<organism evidence="1 2">
    <name type="scientific">Aldrovandia affinis</name>
    <dbReference type="NCBI Taxonomy" id="143900"/>
    <lineage>
        <taxon>Eukaryota</taxon>
        <taxon>Metazoa</taxon>
        <taxon>Chordata</taxon>
        <taxon>Craniata</taxon>
        <taxon>Vertebrata</taxon>
        <taxon>Euteleostomi</taxon>
        <taxon>Actinopterygii</taxon>
        <taxon>Neopterygii</taxon>
        <taxon>Teleostei</taxon>
        <taxon>Notacanthiformes</taxon>
        <taxon>Halosauridae</taxon>
        <taxon>Aldrovandia</taxon>
    </lineage>
</organism>
<dbReference type="EMBL" id="JAINUG010000184">
    <property type="protein sequence ID" value="KAJ8389322.1"/>
    <property type="molecule type" value="Genomic_DNA"/>
</dbReference>
<dbReference type="AlphaFoldDB" id="A0AAD7W9X8"/>
<name>A0AAD7W9X8_9TELE</name>